<dbReference type="AlphaFoldDB" id="A0AAV4VSZ5"/>
<evidence type="ECO:0008006" key="4">
    <source>
        <dbReference type="Google" id="ProtNLM"/>
    </source>
</evidence>
<dbReference type="Proteomes" id="UP001054945">
    <property type="component" value="Unassembled WGS sequence"/>
</dbReference>
<organism evidence="2 3">
    <name type="scientific">Caerostris extrusa</name>
    <name type="common">Bark spider</name>
    <name type="synonym">Caerostris bankana</name>
    <dbReference type="NCBI Taxonomy" id="172846"/>
    <lineage>
        <taxon>Eukaryota</taxon>
        <taxon>Metazoa</taxon>
        <taxon>Ecdysozoa</taxon>
        <taxon>Arthropoda</taxon>
        <taxon>Chelicerata</taxon>
        <taxon>Arachnida</taxon>
        <taxon>Araneae</taxon>
        <taxon>Araneomorphae</taxon>
        <taxon>Entelegynae</taxon>
        <taxon>Araneoidea</taxon>
        <taxon>Araneidae</taxon>
        <taxon>Caerostris</taxon>
    </lineage>
</organism>
<feature type="chain" id="PRO_5043988627" description="Secreted protein" evidence="1">
    <location>
        <begin position="20"/>
        <end position="92"/>
    </location>
</feature>
<accession>A0AAV4VSZ5</accession>
<keyword evidence="1" id="KW-0732">Signal</keyword>
<keyword evidence="3" id="KW-1185">Reference proteome</keyword>
<name>A0AAV4VSZ5_CAEEX</name>
<feature type="signal peptide" evidence="1">
    <location>
        <begin position="1"/>
        <end position="19"/>
    </location>
</feature>
<evidence type="ECO:0000313" key="3">
    <source>
        <dbReference type="Proteomes" id="UP001054945"/>
    </source>
</evidence>
<evidence type="ECO:0000256" key="1">
    <source>
        <dbReference type="SAM" id="SignalP"/>
    </source>
</evidence>
<sequence>MLCAALIIQLISILINGHGKNFESNNSGKTGKHLGHFTKYVATPSYNCTGKEVKTKLKPLSYKELPLKRVTPPLMAIIETKERRSQKHVMIS</sequence>
<dbReference type="EMBL" id="BPLR01015038">
    <property type="protein sequence ID" value="GIY73138.1"/>
    <property type="molecule type" value="Genomic_DNA"/>
</dbReference>
<proteinExistence type="predicted"/>
<reference evidence="2 3" key="1">
    <citation type="submission" date="2021-06" db="EMBL/GenBank/DDBJ databases">
        <title>Caerostris extrusa draft genome.</title>
        <authorList>
            <person name="Kono N."/>
            <person name="Arakawa K."/>
        </authorList>
    </citation>
    <scope>NUCLEOTIDE SEQUENCE [LARGE SCALE GENOMIC DNA]</scope>
</reference>
<gene>
    <name evidence="2" type="ORF">CEXT_187221</name>
</gene>
<protein>
    <recommendedName>
        <fullName evidence="4">Secreted protein</fullName>
    </recommendedName>
</protein>
<evidence type="ECO:0000313" key="2">
    <source>
        <dbReference type="EMBL" id="GIY73138.1"/>
    </source>
</evidence>
<comment type="caution">
    <text evidence="2">The sequence shown here is derived from an EMBL/GenBank/DDBJ whole genome shotgun (WGS) entry which is preliminary data.</text>
</comment>